<feature type="region of interest" description="Disordered" evidence="1">
    <location>
        <begin position="35"/>
        <end position="54"/>
    </location>
</feature>
<sequence>MDGESPETLIIFQKFKLDFPDTSRFRHLYTGPVMAPGEAEQGKSRSQTLASDISRKELNLPLPGEVHPKESATDVNPLENSTTVELRKQCLFLLNRFFNIGRESSTVPFFVVVLPLPVVVRGLMAEIYLMVV</sequence>
<evidence type="ECO:0000313" key="2">
    <source>
        <dbReference type="EMBL" id="GBM86311.1"/>
    </source>
</evidence>
<evidence type="ECO:0000313" key="3">
    <source>
        <dbReference type="EMBL" id="GBO34397.1"/>
    </source>
</evidence>
<accession>A0A4Y2J7R9</accession>
<dbReference type="EMBL" id="BGPR01003301">
    <property type="protein sequence ID" value="GBM86311.1"/>
    <property type="molecule type" value="Genomic_DNA"/>
</dbReference>
<name>A0A4Y2J7R9_ARAVE</name>
<organism evidence="2 4">
    <name type="scientific">Araneus ventricosus</name>
    <name type="common">Orbweaver spider</name>
    <name type="synonym">Epeira ventricosa</name>
    <dbReference type="NCBI Taxonomy" id="182803"/>
    <lineage>
        <taxon>Eukaryota</taxon>
        <taxon>Metazoa</taxon>
        <taxon>Ecdysozoa</taxon>
        <taxon>Arthropoda</taxon>
        <taxon>Chelicerata</taxon>
        <taxon>Arachnida</taxon>
        <taxon>Araneae</taxon>
        <taxon>Araneomorphae</taxon>
        <taxon>Entelegynae</taxon>
        <taxon>Araneoidea</taxon>
        <taxon>Araneidae</taxon>
        <taxon>Araneus</taxon>
    </lineage>
</organism>
<evidence type="ECO:0000256" key="1">
    <source>
        <dbReference type="SAM" id="MobiDB-lite"/>
    </source>
</evidence>
<dbReference type="EMBL" id="BGPR01058204">
    <property type="protein sequence ID" value="GBO34397.1"/>
    <property type="molecule type" value="Genomic_DNA"/>
</dbReference>
<evidence type="ECO:0000313" key="4">
    <source>
        <dbReference type="Proteomes" id="UP000499080"/>
    </source>
</evidence>
<comment type="caution">
    <text evidence="2">The sequence shown here is derived from an EMBL/GenBank/DDBJ whole genome shotgun (WGS) entry which is preliminary data.</text>
</comment>
<gene>
    <name evidence="3" type="ORF">AVEN_193324_1</name>
    <name evidence="2" type="ORF">AVEN_248208_1</name>
</gene>
<dbReference type="AlphaFoldDB" id="A0A4Y2J7R9"/>
<dbReference type="Proteomes" id="UP000499080">
    <property type="component" value="Unassembled WGS sequence"/>
</dbReference>
<proteinExistence type="predicted"/>
<keyword evidence="4" id="KW-1185">Reference proteome</keyword>
<reference evidence="2 4" key="1">
    <citation type="journal article" date="2019" name="Sci. Rep.">
        <title>Orb-weaving spider Araneus ventricosus genome elucidates the spidroin gene catalogue.</title>
        <authorList>
            <person name="Kono N."/>
            <person name="Nakamura H."/>
            <person name="Ohtoshi R."/>
            <person name="Moran D.A.P."/>
            <person name="Shinohara A."/>
            <person name="Yoshida Y."/>
            <person name="Fujiwara M."/>
            <person name="Mori M."/>
            <person name="Tomita M."/>
            <person name="Arakawa K."/>
        </authorList>
    </citation>
    <scope>NUCLEOTIDE SEQUENCE [LARGE SCALE GENOMIC DNA]</scope>
</reference>
<protein>
    <submittedName>
        <fullName evidence="2">Uncharacterized protein</fullName>
    </submittedName>
</protein>